<protein>
    <recommendedName>
        <fullName evidence="4">PEP-CTERM protein-sorting domain-containing protein</fullName>
    </recommendedName>
</protein>
<dbReference type="EMBL" id="JAJLJH010000001">
    <property type="protein sequence ID" value="MCK9684710.1"/>
    <property type="molecule type" value="Genomic_DNA"/>
</dbReference>
<evidence type="ECO:0000256" key="1">
    <source>
        <dbReference type="SAM" id="SignalP"/>
    </source>
</evidence>
<evidence type="ECO:0000313" key="2">
    <source>
        <dbReference type="EMBL" id="MCK9684710.1"/>
    </source>
</evidence>
<comment type="caution">
    <text evidence="2">The sequence shown here is derived from an EMBL/GenBank/DDBJ whole genome shotgun (WGS) entry which is preliminary data.</text>
</comment>
<name>A0A9X2C190_9BURK</name>
<feature type="chain" id="PRO_5040821558" description="PEP-CTERM protein-sorting domain-containing protein" evidence="1">
    <location>
        <begin position="28"/>
        <end position="216"/>
    </location>
</feature>
<evidence type="ECO:0008006" key="4">
    <source>
        <dbReference type="Google" id="ProtNLM"/>
    </source>
</evidence>
<gene>
    <name evidence="2" type="ORF">LPC04_03200</name>
</gene>
<organism evidence="2 3">
    <name type="scientific">Scleromatobacter humisilvae</name>
    <dbReference type="NCBI Taxonomy" id="2897159"/>
    <lineage>
        <taxon>Bacteria</taxon>
        <taxon>Pseudomonadati</taxon>
        <taxon>Pseudomonadota</taxon>
        <taxon>Betaproteobacteria</taxon>
        <taxon>Burkholderiales</taxon>
        <taxon>Sphaerotilaceae</taxon>
        <taxon>Scleromatobacter</taxon>
    </lineage>
</organism>
<evidence type="ECO:0000313" key="3">
    <source>
        <dbReference type="Proteomes" id="UP001139353"/>
    </source>
</evidence>
<reference evidence="2" key="1">
    <citation type="submission" date="2021-11" db="EMBL/GenBank/DDBJ databases">
        <title>BS-T2-15 a new species belonging to the Comamonadaceae family isolated from the soil of a French oak forest.</title>
        <authorList>
            <person name="Mieszkin S."/>
            <person name="Alain K."/>
        </authorList>
    </citation>
    <scope>NUCLEOTIDE SEQUENCE</scope>
    <source>
        <strain evidence="2">BS-T2-15</strain>
    </source>
</reference>
<dbReference type="Proteomes" id="UP001139353">
    <property type="component" value="Unassembled WGS sequence"/>
</dbReference>
<sequence length="216" mass="21831">MKSIASLAASSAVAVVLTLAGASSAWAGPVSVYESAPFQGITFTFTQVDADTLTFNISGTLGGDWSTAKYLGAFDLKDLGLNFSTVTAKVNGPGAVNLAGVNDQLSGANDMCTGGGSPPGGICFNISPDFPVNPMPMDLTYTIDFSAPLAITSSLGPHLQIAWLANAGDTKKVGNLYSENIALSSTGGTVPEPGSVPLAVVALALCAGASRLRRQA</sequence>
<dbReference type="AlphaFoldDB" id="A0A9X2C190"/>
<proteinExistence type="predicted"/>
<dbReference type="RefSeq" id="WP_275680734.1">
    <property type="nucleotide sequence ID" value="NZ_JAJLJH010000001.1"/>
</dbReference>
<keyword evidence="3" id="KW-1185">Reference proteome</keyword>
<keyword evidence="1" id="KW-0732">Signal</keyword>
<accession>A0A9X2C190</accession>
<feature type="signal peptide" evidence="1">
    <location>
        <begin position="1"/>
        <end position="27"/>
    </location>
</feature>